<dbReference type="AlphaFoldDB" id="B8HIP6"/>
<proteinExistence type="predicted"/>
<reference evidence="1" key="1">
    <citation type="submission" date="2009-01" db="EMBL/GenBank/DDBJ databases">
        <title>Complete sequence of plasmid1 of Arthrobacter chlorophenolicus A6.</title>
        <authorList>
            <consortium name="US DOE Joint Genome Institute"/>
            <person name="Lucas S."/>
            <person name="Copeland A."/>
            <person name="Lapidus A."/>
            <person name="Glavina del Rio T."/>
            <person name="Tice H."/>
            <person name="Bruce D."/>
            <person name="Goodwin L."/>
            <person name="Pitluck S."/>
            <person name="Goltsman E."/>
            <person name="Clum A."/>
            <person name="Larimer F."/>
            <person name="Land M."/>
            <person name="Hauser L."/>
            <person name="Kyrpides N."/>
            <person name="Mikhailova N."/>
            <person name="Jansson J."/>
            <person name="Richardson P."/>
        </authorList>
    </citation>
    <scope>NUCLEOTIDE SEQUENCE [LARGE SCALE GENOMIC DNA]</scope>
    <source>
        <strain evidence="1">A6</strain>
        <plasmid evidence="1">pACHL01</plasmid>
    </source>
</reference>
<protein>
    <submittedName>
        <fullName evidence="1">Uncharacterized protein</fullName>
    </submittedName>
</protein>
<dbReference type="Proteomes" id="UP000002505">
    <property type="component" value="Plasmid pACHL01"/>
</dbReference>
<dbReference type="HOGENOM" id="CLU_3362889_0_0_11"/>
<evidence type="ECO:0000313" key="2">
    <source>
        <dbReference type="Proteomes" id="UP000002505"/>
    </source>
</evidence>
<dbReference type="KEGG" id="ach:Achl_4342"/>
<organism evidence="1 2">
    <name type="scientific">Pseudarthrobacter chlorophenolicus (strain ATCC 700700 / DSM 12829 / CIP 107037 / JCM 12360 / KCTC 9906 / NCIMB 13794 / A6)</name>
    <name type="common">Arthrobacter chlorophenolicus</name>
    <dbReference type="NCBI Taxonomy" id="452863"/>
    <lineage>
        <taxon>Bacteria</taxon>
        <taxon>Bacillati</taxon>
        <taxon>Actinomycetota</taxon>
        <taxon>Actinomycetes</taxon>
        <taxon>Micrococcales</taxon>
        <taxon>Micrococcaceae</taxon>
        <taxon>Pseudarthrobacter</taxon>
    </lineage>
</organism>
<sequence length="35" mass="3739">MEAVEGLGAAWFQESEAGIGHRMRGIYSQGLAMGK</sequence>
<keyword evidence="1" id="KW-0614">Plasmid</keyword>
<gene>
    <name evidence="1" type="ordered locus">Achl_4342</name>
</gene>
<keyword evidence="2" id="KW-1185">Reference proteome</keyword>
<dbReference type="EMBL" id="CP001342">
    <property type="protein sequence ID" value="ACL42293.1"/>
    <property type="molecule type" value="Genomic_DNA"/>
</dbReference>
<evidence type="ECO:0000313" key="1">
    <source>
        <dbReference type="EMBL" id="ACL42293.1"/>
    </source>
</evidence>
<geneLocation type="plasmid" evidence="1 2">
    <name>pACHL01</name>
</geneLocation>
<name>B8HIP6_PSECP</name>
<accession>B8HIP6</accession>